<organism evidence="1 2">
    <name type="scientific">Paenibacillus azoreducens</name>
    <dbReference type="NCBI Taxonomy" id="116718"/>
    <lineage>
        <taxon>Bacteria</taxon>
        <taxon>Bacillati</taxon>
        <taxon>Bacillota</taxon>
        <taxon>Bacilli</taxon>
        <taxon>Bacillales</taxon>
        <taxon>Paenibacillaceae</taxon>
        <taxon>Paenibacillus</taxon>
    </lineage>
</organism>
<evidence type="ECO:0008006" key="3">
    <source>
        <dbReference type="Google" id="ProtNLM"/>
    </source>
</evidence>
<proteinExistence type="predicted"/>
<keyword evidence="2" id="KW-1185">Reference proteome</keyword>
<sequence>MFKAAYSLLCIFDNVDSVYGRKKVQKMVHLLETSGTELPFKYEYHYYGPYSAEVQEEIGFLVQQGFLDEIKHDEAYEYVITDRGRNFKTTLEDDGGYSIDLNERLLNSMTKESSQFLEMVSTYAFLIDSGYEAGSAREKALELKPHLERFVDKAVNYYNEKIKKH</sequence>
<reference evidence="1 2" key="1">
    <citation type="submission" date="2021-03" db="EMBL/GenBank/DDBJ databases">
        <title>Antimicrobial resistance genes in bacteria isolated from Japanese honey, and their potential for conferring macrolide and lincosamide resistance in the American foulbrood pathogen Paenibacillus larvae.</title>
        <authorList>
            <person name="Okamoto M."/>
            <person name="Kumagai M."/>
            <person name="Kanamori H."/>
            <person name="Takamatsu D."/>
        </authorList>
    </citation>
    <scope>NUCLEOTIDE SEQUENCE [LARGE SCALE GENOMIC DNA]</scope>
    <source>
        <strain evidence="1 2">J34TS1</strain>
    </source>
</reference>
<comment type="caution">
    <text evidence="1">The sequence shown here is derived from an EMBL/GenBank/DDBJ whole genome shotgun (WGS) entry which is preliminary data.</text>
</comment>
<dbReference type="EMBL" id="BORT01000005">
    <property type="protein sequence ID" value="GIO46816.1"/>
    <property type="molecule type" value="Genomic_DNA"/>
</dbReference>
<name>A0A919Y9V2_9BACL</name>
<gene>
    <name evidence="1" type="ORF">J34TS1_15810</name>
</gene>
<protein>
    <recommendedName>
        <fullName evidence="3">YwgA family protein</fullName>
    </recommendedName>
</protein>
<evidence type="ECO:0000313" key="1">
    <source>
        <dbReference type="EMBL" id="GIO46816.1"/>
    </source>
</evidence>
<dbReference type="AlphaFoldDB" id="A0A919Y9V2"/>
<evidence type="ECO:0000313" key="2">
    <source>
        <dbReference type="Proteomes" id="UP000682811"/>
    </source>
</evidence>
<dbReference type="Proteomes" id="UP000682811">
    <property type="component" value="Unassembled WGS sequence"/>
</dbReference>
<accession>A0A919Y9V2</accession>
<dbReference type="RefSeq" id="WP_212977782.1">
    <property type="nucleotide sequence ID" value="NZ_AP025343.1"/>
</dbReference>